<dbReference type="Proteomes" id="UP000237983">
    <property type="component" value="Unassembled WGS sequence"/>
</dbReference>
<dbReference type="InterPro" id="IPR003961">
    <property type="entry name" value="FN3_dom"/>
</dbReference>
<comment type="caution">
    <text evidence="7">The sequence shown here is derived from an EMBL/GenBank/DDBJ whole genome shotgun (WGS) entry which is preliminary data.</text>
</comment>
<dbReference type="InterPro" id="IPR036116">
    <property type="entry name" value="FN3_sf"/>
</dbReference>
<feature type="region of interest" description="Disordered" evidence="5">
    <location>
        <begin position="1636"/>
        <end position="1664"/>
    </location>
</feature>
<feature type="compositionally biased region" description="Low complexity" evidence="5">
    <location>
        <begin position="1569"/>
        <end position="1581"/>
    </location>
</feature>
<evidence type="ECO:0000313" key="8">
    <source>
        <dbReference type="Proteomes" id="UP000237983"/>
    </source>
</evidence>
<feature type="compositionally biased region" description="Basic and acidic residues" evidence="5">
    <location>
        <begin position="374"/>
        <end position="392"/>
    </location>
</feature>
<name>A0A2T0VG65_9MICO</name>
<evidence type="ECO:0000256" key="3">
    <source>
        <dbReference type="ARBA" id="ARBA00023326"/>
    </source>
</evidence>
<feature type="domain" description="Fibronectin type-III" evidence="6">
    <location>
        <begin position="1467"/>
        <end position="1561"/>
    </location>
</feature>
<dbReference type="OrthoDB" id="5241356at2"/>
<dbReference type="RefSeq" id="WP_106211538.1">
    <property type="nucleotide sequence ID" value="NZ_PVTL01000003.1"/>
</dbReference>
<keyword evidence="1" id="KW-0677">Repeat</keyword>
<dbReference type="PANTHER" id="PTHR13817:SF151">
    <property type="entry name" value="TITIN"/>
    <property type="match status" value="1"/>
</dbReference>
<dbReference type="GO" id="GO:0000272">
    <property type="term" value="P:polysaccharide catabolic process"/>
    <property type="evidence" value="ECO:0007669"/>
    <property type="project" value="UniProtKB-KW"/>
</dbReference>
<dbReference type="InterPro" id="IPR050964">
    <property type="entry name" value="Striated_Muscle_Regulatory"/>
</dbReference>
<sequence length="1841" mass="191661">MSSATIIAVLAGVPITFAVLHEGFPITDVELEVQSVWVTNGPAFLAGRLNRQIEELDASVQTATDNIDVLQNGDQIFLHDRTQSTLERIDPAYTTLLERAEIPLDSEVILGGTTLSVVDPASGNLWIVDVANELNFNPTTVDPDLELGEGGHATVTADGTIFATSPDDGVLYTIDGWGNDPVETSLSVPESHQLSAVGDTAVILDDEADTVIFADGETVDLGSDGLKLQQPSLENSYALVAGATGLLQVPLDGGEVTEVVADIVPVVGPAAVTAPVWLDGCAHGAWAGEQRYLQACDGDTPNPITIEQPTVGAELVFRVNKNVIALNNVNNGNAWIVKEALRLVDNWEEVTPPEQEDTEEGDEKSAEQSFEDTLAERTDQNRPPVARDDEFGVRPNRTTILPVLDNDTDPDGDVLVITKFTALDESVGKLDAIDGGRALQFTPAASTVGGTSFRYTVSDGRPGGVAEASVNINIVPLETNRPPEQKRGATAKVESGQSIGYNVLSDWTDPDGDDIFLDGATAASGDEVRFTPDGFVTFQHRGGELGQKSVPFVVSDGALSGTGELVVEVVAAGGLSPVGTPDYAQAFAGDTVVVEPLKNDLSPSGAQLTLLGVEEVPANATVSPNLDRGTVAVSSADVGTIYLKYSLGAGANTSIGLIRVEFREDLGEPLPPVAVKDIAFLRQGEATSVEVLNNDVSPDGSVLAVQSVDISTTNAAVSVEVLNNTIVRVSASSALTEQTQFSYTISDGVRTATAGVTIVPVPPIVNRQPPVAVDDRVSVRAGDFVSVPVLANDFHPDQAQLLLTPEFADVSAAGTGLLFTSGAEVRYQAPKEAGEYRAVYRVQDQFGESATATVTFVVTPLDLDTNQPPVPTPQTARTFAGATVRIDVPLDSIDPNGDSVVLTGYTVRPEKGRIVTSASDHFIYEAYAGSAGTDTFSYEVQDTYGARAIGVITVGVIPRADTTSPPNAVDDAVEVKPGKTVSVEPLLNDSDPNGFALSLVEDLVEVDEGIVARTDGSKVIIEAPETEGAFSLRYQIGNGEGGVDYAFISVKVTKDAATLYPSAIDYYVPVDDVVDAESVAVDIRELINNPNGLDSDLLLSVEGPNASVASVDQATGRVTVAPGETRIAVAYRVTDPLDPTLTATAFIVVPPEVSASYSPPPYLRPDLDQQIIEMNGEMEWDLADILVVPSGRPAILTDTAKVSANYSDGSPLFVDNNTLRFSAATDFRGQTDIAFEVTDGSSADDLNGNTVLLTLPVTVGDPNFEDTAPTFTALDLSIEAGEEALTVNLQDSTSHQNRALLPEFRYGDLSGASAGIVASLSGSQLTVSAPRDVNPGATTTLQLTITYRDFVVPATVTVHTVPSTRPLAQATIDELKGQRTKATSLNVLANDFNPFAQDGEPLVLTDARVDNAAETSASVSFTADGTVNVVPDASFIGVVSIVYTVEDATGDATRTVQGRFLVTVRDVPSQIAPAPVIRSEGDQEVTVSWTTPATNGEPILGYTITWESGVATLPSGASQFTATGLANGSSYTFRVKTRNVLGESTISDPSAVARPFGAPGAPPSVTLTGSSNGSGSLSMSWGEANGNGRGVSRYVWTLANGTSGEVSGTTRTASTTVPVGTAHTFTVTAFGPTGLAGAPSGSSASQTPTPGAPAGATATAGAKGDRNVQLTWGAARSDGASPQYEISINGGGWTNMGGATSHTHAGEFGQATSFGVRAVANGVIGGVTTSNSASPVDVDPVAVASATIYKGGVSPDAPCCRSVGVTYQNYVPGYYAITTFINGAHAGLTESSYAMLAPSGSLIIRNSLGIRNDASIQLRLTGPGGVLWSDEITGAQWNAMG</sequence>
<dbReference type="SMART" id="SM00060">
    <property type="entry name" value="FN3"/>
    <property type="match status" value="3"/>
</dbReference>
<dbReference type="SUPFAM" id="SSF75011">
    <property type="entry name" value="3-carboxy-cis,cis-mucoante lactonizing enzyme"/>
    <property type="match status" value="1"/>
</dbReference>
<feature type="region of interest" description="Disordered" evidence="5">
    <location>
        <begin position="347"/>
        <end position="392"/>
    </location>
</feature>
<dbReference type="InterPro" id="IPR013783">
    <property type="entry name" value="Ig-like_fold"/>
</dbReference>
<dbReference type="EMBL" id="PVTL01000003">
    <property type="protein sequence ID" value="PRY69195.1"/>
    <property type="molecule type" value="Genomic_DNA"/>
</dbReference>
<feature type="compositionally biased region" description="Low complexity" evidence="5">
    <location>
        <begin position="1636"/>
        <end position="1662"/>
    </location>
</feature>
<reference evidence="7 8" key="1">
    <citation type="submission" date="2018-03" db="EMBL/GenBank/DDBJ databases">
        <title>Genomic Encyclopedia of Type Strains, Phase III (KMG-III): the genomes of soil and plant-associated and newly described type strains.</title>
        <authorList>
            <person name="Whitman W."/>
        </authorList>
    </citation>
    <scope>NUCLEOTIDE SEQUENCE [LARGE SCALE GENOMIC DNA]</scope>
    <source>
        <strain evidence="7 8">CGMCC 1.12484</strain>
    </source>
</reference>
<gene>
    <name evidence="7" type="ORF">B0I08_103403</name>
</gene>
<keyword evidence="4" id="KW-0175">Coiled coil</keyword>
<organism evidence="7 8">
    <name type="scientific">Glaciihabitans tibetensis</name>
    <dbReference type="NCBI Taxonomy" id="1266600"/>
    <lineage>
        <taxon>Bacteria</taxon>
        <taxon>Bacillati</taxon>
        <taxon>Actinomycetota</taxon>
        <taxon>Actinomycetes</taxon>
        <taxon>Micrococcales</taxon>
        <taxon>Microbacteriaceae</taxon>
        <taxon>Glaciihabitans</taxon>
    </lineage>
</organism>
<evidence type="ECO:0000313" key="7">
    <source>
        <dbReference type="EMBL" id="PRY69195.1"/>
    </source>
</evidence>
<evidence type="ECO:0000256" key="2">
    <source>
        <dbReference type="ARBA" id="ARBA00023295"/>
    </source>
</evidence>
<dbReference type="PROSITE" id="PS50853">
    <property type="entry name" value="FN3"/>
    <property type="match status" value="1"/>
</dbReference>
<dbReference type="Pfam" id="PF17963">
    <property type="entry name" value="Big_9"/>
    <property type="match status" value="7"/>
</dbReference>
<evidence type="ECO:0000256" key="5">
    <source>
        <dbReference type="SAM" id="MobiDB-lite"/>
    </source>
</evidence>
<dbReference type="CDD" id="cd00063">
    <property type="entry name" value="FN3"/>
    <property type="match status" value="1"/>
</dbReference>
<evidence type="ECO:0000256" key="1">
    <source>
        <dbReference type="ARBA" id="ARBA00022737"/>
    </source>
</evidence>
<dbReference type="Gene3D" id="2.60.40.2810">
    <property type="match status" value="1"/>
</dbReference>
<accession>A0A2T0VG65</accession>
<proteinExistence type="predicted"/>
<keyword evidence="8" id="KW-1185">Reference proteome</keyword>
<dbReference type="NCBIfam" id="NF012211">
    <property type="entry name" value="tand_rpt_95"/>
    <property type="match status" value="2"/>
</dbReference>
<dbReference type="Pfam" id="PF00041">
    <property type="entry name" value="fn3"/>
    <property type="match status" value="1"/>
</dbReference>
<dbReference type="GO" id="GO:0016798">
    <property type="term" value="F:hydrolase activity, acting on glycosyl bonds"/>
    <property type="evidence" value="ECO:0007669"/>
    <property type="project" value="UniProtKB-KW"/>
</dbReference>
<feature type="coiled-coil region" evidence="4">
    <location>
        <begin position="46"/>
        <end position="73"/>
    </location>
</feature>
<feature type="region of interest" description="Disordered" evidence="5">
    <location>
        <begin position="1558"/>
        <end position="1581"/>
    </location>
</feature>
<keyword evidence="2" id="KW-0378">Hydrolase</keyword>
<keyword evidence="2" id="KW-0326">Glycosidase</keyword>
<keyword evidence="3" id="KW-0119">Carbohydrate metabolism</keyword>
<dbReference type="Gene3D" id="2.60.40.10">
    <property type="entry name" value="Immunoglobulins"/>
    <property type="match status" value="1"/>
</dbReference>
<evidence type="ECO:0000256" key="4">
    <source>
        <dbReference type="SAM" id="Coils"/>
    </source>
</evidence>
<evidence type="ECO:0000259" key="6">
    <source>
        <dbReference type="PROSITE" id="PS50853"/>
    </source>
</evidence>
<keyword evidence="3" id="KW-0624">Polysaccharide degradation</keyword>
<dbReference type="SUPFAM" id="SSF49265">
    <property type="entry name" value="Fibronectin type III"/>
    <property type="match status" value="1"/>
</dbReference>
<dbReference type="PANTHER" id="PTHR13817">
    <property type="entry name" value="TITIN"/>
    <property type="match status" value="1"/>
</dbReference>
<protein>
    <submittedName>
        <fullName evidence="7">Fibronectin type III domain protein</fullName>
    </submittedName>
</protein>